<comment type="caution">
    <text evidence="2">The sequence shown here is derived from an EMBL/GenBank/DDBJ whole genome shotgun (WGS) entry which is preliminary data.</text>
</comment>
<reference evidence="2" key="2">
    <citation type="submission" date="2021-09" db="EMBL/GenBank/DDBJ databases">
        <authorList>
            <person name="Gilroy R."/>
        </authorList>
    </citation>
    <scope>NUCLEOTIDE SEQUENCE</scope>
    <source>
        <strain evidence="2">CHK124-7917</strain>
    </source>
</reference>
<dbReference type="PANTHER" id="PTHR32329:SF2">
    <property type="entry name" value="BIFUNCTIONAL PROTEIN [INCLUDES 2-HYDROXYACYL-COA DEHYDRATASE (N-TER) AND ITS ACTIVATOR DOMAIN (C_TERM)"/>
    <property type="match status" value="1"/>
</dbReference>
<evidence type="ECO:0000313" key="3">
    <source>
        <dbReference type="Proteomes" id="UP000697330"/>
    </source>
</evidence>
<dbReference type="InterPro" id="IPR018709">
    <property type="entry name" value="CoA_activase_DUF2229"/>
</dbReference>
<gene>
    <name evidence="2" type="ORF">K8U72_01655</name>
</gene>
<protein>
    <submittedName>
        <fullName evidence="2">Acyl-CoA dehydratase activase-related protein</fullName>
    </submittedName>
</protein>
<dbReference type="EMBL" id="DYWQ01000024">
    <property type="protein sequence ID" value="HJF44483.1"/>
    <property type="molecule type" value="Genomic_DNA"/>
</dbReference>
<proteinExistence type="predicted"/>
<feature type="domain" description="DUF2229" evidence="1">
    <location>
        <begin position="20"/>
        <end position="233"/>
    </location>
</feature>
<dbReference type="AlphaFoldDB" id="A0A921KKN1"/>
<dbReference type="Proteomes" id="UP000697330">
    <property type="component" value="Unassembled WGS sequence"/>
</dbReference>
<reference evidence="2" key="1">
    <citation type="journal article" date="2021" name="PeerJ">
        <title>Extensive microbial diversity within the chicken gut microbiome revealed by metagenomics and culture.</title>
        <authorList>
            <person name="Gilroy R."/>
            <person name="Ravi A."/>
            <person name="Getino M."/>
            <person name="Pursley I."/>
            <person name="Horton D.L."/>
            <person name="Alikhan N.F."/>
            <person name="Baker D."/>
            <person name="Gharbi K."/>
            <person name="Hall N."/>
            <person name="Watson M."/>
            <person name="Adriaenssens E.M."/>
            <person name="Foster-Nyarko E."/>
            <person name="Jarju S."/>
            <person name="Secka A."/>
            <person name="Antonio M."/>
            <person name="Oren A."/>
            <person name="Chaudhuri R.R."/>
            <person name="La Ragione R."/>
            <person name="Hildebrand F."/>
            <person name="Pallen M.J."/>
        </authorList>
    </citation>
    <scope>NUCLEOTIDE SEQUENCE</scope>
    <source>
        <strain evidence="2">CHK124-7917</strain>
    </source>
</reference>
<accession>A0A921KKN1</accession>
<dbReference type="Pfam" id="PF09989">
    <property type="entry name" value="DUF2229"/>
    <property type="match status" value="1"/>
</dbReference>
<evidence type="ECO:0000259" key="1">
    <source>
        <dbReference type="Pfam" id="PF09989"/>
    </source>
</evidence>
<dbReference type="Gene3D" id="3.40.50.11900">
    <property type="match status" value="1"/>
</dbReference>
<dbReference type="InterPro" id="IPR051805">
    <property type="entry name" value="Dehydratase_Activator_Redct"/>
</dbReference>
<name>A0A921KKN1_9ACTN</name>
<dbReference type="PANTHER" id="PTHR32329">
    <property type="entry name" value="BIFUNCTIONAL PROTEIN [INCLUDES 2-HYDROXYACYL-COA DEHYDRATASE (N-TER) AND ITS ACTIVATOR DOMAIN (C_TERM)-RELATED"/>
    <property type="match status" value="1"/>
</dbReference>
<evidence type="ECO:0000313" key="2">
    <source>
        <dbReference type="EMBL" id="HJF44483.1"/>
    </source>
</evidence>
<sequence length="336" mass="36329">MAPVRSALERRAPFADVAVVGLPRALMYYRLGAKWRAFFEALGREVRVSAPSDRAVFERGQALSVDECCLASKLYLGHVDALADEADAVFVPSFAIPGPLRSYCTKFQALPDLVTSAFSLAERPVRVLSALLSEGGAERDERGSYAALAQSMGASRRDGERAWRAACAAQRERDASLARAQAELVAGARRLPAAERPLLILLSAHPYVAHDPFVAGPVVDALRANGATVLFADEFDHARGLRRSRDFSPSLPWIVNRELVGAILELHERVDGVVLVSAFPCGPDSMTDDAIALCVKGRPLLTLTVDAQSGTAGVETRVESFVDILSYQRKGGYLHE</sequence>
<organism evidence="2 3">
    <name type="scientific">Thermophilibacter provencensis</name>
    <dbReference type="NCBI Taxonomy" id="1852386"/>
    <lineage>
        <taxon>Bacteria</taxon>
        <taxon>Bacillati</taxon>
        <taxon>Actinomycetota</taxon>
        <taxon>Coriobacteriia</taxon>
        <taxon>Coriobacteriales</taxon>
        <taxon>Atopobiaceae</taxon>
        <taxon>Thermophilibacter</taxon>
    </lineage>
</organism>
<dbReference type="RefSeq" id="WP_274958536.1">
    <property type="nucleotide sequence ID" value="NZ_CAUWLO010000002.1"/>
</dbReference>